<sequence>MKTKIFTTALLIGLSFGTIFSQSFNKPKLDSLMNILAEKNKAMGSLTISKNGTVIYSRAIGYSFISGNEKLPATDQTKYRIGSISKMFTATMIFQLIEDGKLKLTTTVDKYFPQLPNASKITISNLLNHRSGLHNFTDDPEYLTWMTLPKTQDDMLAIIAKSKSDFQPNEKFSYSNSNYVVLGYIIEKVSKQSYPKYLRNRITSKIGLSNTYVGTKTDTKKNESFSYRFLNSWEQAPETDMSIPGAAGAIVSTPADLTKFIESLFSLKLVSNSSLTQMKTMTDGYGMGMFQIPFHMKSAYGHNGGIDSFLSTLAYFPEDSLTVAYCTNGQVYPMNDILIGILSIYFDMPYSIPTFNAPSITLKTEDLDKYLGVYSSTQIPLKITITKNNTTLISQATEQSPFPLEATEKDKFTFDPAGIKMEFNPDKREMTLKQGGETVLFTKEK</sequence>
<evidence type="ECO:0000259" key="1">
    <source>
        <dbReference type="Pfam" id="PF00144"/>
    </source>
</evidence>
<dbReference type="Pfam" id="PF00144">
    <property type="entry name" value="Beta-lactamase"/>
    <property type="match status" value="1"/>
</dbReference>
<dbReference type="InterPro" id="IPR001466">
    <property type="entry name" value="Beta-lactam-related"/>
</dbReference>
<evidence type="ECO:0000313" key="2">
    <source>
        <dbReference type="EMBL" id="SHH88122.1"/>
    </source>
</evidence>
<dbReference type="Proteomes" id="UP000184212">
    <property type="component" value="Unassembled WGS sequence"/>
</dbReference>
<dbReference type="OrthoDB" id="9793489at2"/>
<dbReference type="InterPro" id="IPR050491">
    <property type="entry name" value="AmpC-like"/>
</dbReference>
<gene>
    <name evidence="2" type="ORF">SAMN04488109_5790</name>
</gene>
<dbReference type="InterPro" id="IPR012338">
    <property type="entry name" value="Beta-lactam/transpept-like"/>
</dbReference>
<evidence type="ECO:0000313" key="3">
    <source>
        <dbReference type="Proteomes" id="UP000184212"/>
    </source>
</evidence>
<dbReference type="AlphaFoldDB" id="A0A1M5WL06"/>
<dbReference type="SUPFAM" id="SSF56601">
    <property type="entry name" value="beta-lactamase/transpeptidase-like"/>
    <property type="match status" value="1"/>
</dbReference>
<feature type="domain" description="Beta-lactamase-related" evidence="1">
    <location>
        <begin position="45"/>
        <end position="332"/>
    </location>
</feature>
<reference evidence="2 3" key="1">
    <citation type="submission" date="2016-11" db="EMBL/GenBank/DDBJ databases">
        <authorList>
            <person name="Jaros S."/>
            <person name="Januszkiewicz K."/>
            <person name="Wedrychowicz H."/>
        </authorList>
    </citation>
    <scope>NUCLEOTIDE SEQUENCE [LARGE SCALE GENOMIC DNA]</scope>
    <source>
        <strain evidence="2 3">DSM 24574</strain>
    </source>
</reference>
<dbReference type="STRING" id="947013.SAMN04488109_5790"/>
<dbReference type="RefSeq" id="WP_073141665.1">
    <property type="nucleotide sequence ID" value="NZ_FQWQ01000005.1"/>
</dbReference>
<keyword evidence="3" id="KW-1185">Reference proteome</keyword>
<name>A0A1M5WL06_9BACT</name>
<accession>A0A1M5WL06</accession>
<protein>
    <submittedName>
        <fullName evidence="2">CubicO group peptidase, beta-lactamase class C family</fullName>
    </submittedName>
</protein>
<organism evidence="2 3">
    <name type="scientific">Chryseolinea serpens</name>
    <dbReference type="NCBI Taxonomy" id="947013"/>
    <lineage>
        <taxon>Bacteria</taxon>
        <taxon>Pseudomonadati</taxon>
        <taxon>Bacteroidota</taxon>
        <taxon>Cytophagia</taxon>
        <taxon>Cytophagales</taxon>
        <taxon>Fulvivirgaceae</taxon>
        <taxon>Chryseolinea</taxon>
    </lineage>
</organism>
<dbReference type="Gene3D" id="3.40.710.10">
    <property type="entry name" value="DD-peptidase/beta-lactamase superfamily"/>
    <property type="match status" value="1"/>
</dbReference>
<dbReference type="PANTHER" id="PTHR46825:SF7">
    <property type="entry name" value="D-ALANYL-D-ALANINE CARBOXYPEPTIDASE"/>
    <property type="match status" value="1"/>
</dbReference>
<dbReference type="PANTHER" id="PTHR46825">
    <property type="entry name" value="D-ALANYL-D-ALANINE-CARBOXYPEPTIDASE/ENDOPEPTIDASE AMPH"/>
    <property type="match status" value="1"/>
</dbReference>
<proteinExistence type="predicted"/>
<dbReference type="EMBL" id="FQWQ01000005">
    <property type="protein sequence ID" value="SHH88122.1"/>
    <property type="molecule type" value="Genomic_DNA"/>
</dbReference>